<name>A0A809XX34_9BRAD</name>
<accession>A0A809XX34</accession>
<keyword evidence="1" id="KW-0472">Membrane</keyword>
<feature type="transmembrane region" description="Helical" evidence="1">
    <location>
        <begin position="34"/>
        <end position="54"/>
    </location>
</feature>
<evidence type="ECO:0000313" key="2">
    <source>
        <dbReference type="EMBL" id="BCE31583.1"/>
    </source>
</evidence>
<sequence>MENTRRDCISRGFQRAENMADIAARIVDPDDLRFLVMLAAVLLVGFAGAVAAGAQPFMHRDDRGFGFRFVRRQ</sequence>
<dbReference type="EMBL" id="AP023092">
    <property type="protein sequence ID" value="BCE31583.1"/>
    <property type="molecule type" value="Genomic_DNA"/>
</dbReference>
<keyword evidence="1" id="KW-1133">Transmembrane helix</keyword>
<gene>
    <name evidence="2" type="ORF">XF2B_53520</name>
</gene>
<reference evidence="2" key="1">
    <citation type="submission" date="2020-05" db="EMBL/GenBank/DDBJ databases">
        <title>Complete genome sequence of Bradyrhizobium diazoefficiens XF2 isolated from soybean nodule.</title>
        <authorList>
            <person name="Noda R."/>
            <person name="Kakizaki K."/>
            <person name="Minamisawa K."/>
        </authorList>
    </citation>
    <scope>NUCLEOTIDE SEQUENCE</scope>
    <source>
        <strain evidence="2">XF2</strain>
    </source>
</reference>
<dbReference type="AlphaFoldDB" id="A0A809XX34"/>
<protein>
    <submittedName>
        <fullName evidence="2">Uncharacterized protein</fullName>
    </submittedName>
</protein>
<keyword evidence="1" id="KW-0812">Transmembrane</keyword>
<proteinExistence type="predicted"/>
<organism evidence="2">
    <name type="scientific">Bradyrhizobium diazoefficiens</name>
    <dbReference type="NCBI Taxonomy" id="1355477"/>
    <lineage>
        <taxon>Bacteria</taxon>
        <taxon>Pseudomonadati</taxon>
        <taxon>Pseudomonadota</taxon>
        <taxon>Alphaproteobacteria</taxon>
        <taxon>Hyphomicrobiales</taxon>
        <taxon>Nitrobacteraceae</taxon>
        <taxon>Bradyrhizobium</taxon>
    </lineage>
</organism>
<evidence type="ECO:0000256" key="1">
    <source>
        <dbReference type="SAM" id="Phobius"/>
    </source>
</evidence>